<evidence type="ECO:0000313" key="2">
    <source>
        <dbReference type="Proteomes" id="UP000464657"/>
    </source>
</evidence>
<dbReference type="EMBL" id="CP019288">
    <property type="protein sequence ID" value="QHI38287.1"/>
    <property type="molecule type" value="Genomic_DNA"/>
</dbReference>
<dbReference type="KEGG" id="kan:IMCC3317_36780"/>
<dbReference type="Proteomes" id="UP000464657">
    <property type="component" value="Chromosome"/>
</dbReference>
<name>A0A7L4ZP81_9FLAO</name>
<dbReference type="OrthoDB" id="1454427at2"/>
<organism evidence="1 2">
    <name type="scientific">Kordia antarctica</name>
    <dbReference type="NCBI Taxonomy" id="1218801"/>
    <lineage>
        <taxon>Bacteria</taxon>
        <taxon>Pseudomonadati</taxon>
        <taxon>Bacteroidota</taxon>
        <taxon>Flavobacteriia</taxon>
        <taxon>Flavobacteriales</taxon>
        <taxon>Flavobacteriaceae</taxon>
        <taxon>Kordia</taxon>
    </lineage>
</organism>
<gene>
    <name evidence="1" type="ORF">IMCC3317_36780</name>
</gene>
<keyword evidence="2" id="KW-1185">Reference proteome</keyword>
<accession>A0A7L4ZP81</accession>
<protein>
    <submittedName>
        <fullName evidence="1">Uncharacterized protein</fullName>
    </submittedName>
</protein>
<proteinExistence type="predicted"/>
<sequence length="64" mass="7011">MKKQNFKNLKLNKNLISNLAKETVVGGTNWTHQEESKSCFGDCGETETGQTGSWCLTGNGTNCQ</sequence>
<reference evidence="1 2" key="1">
    <citation type="journal article" date="2013" name="Int. J. Syst. Evol. Microbiol.">
        <title>Kordia antarctica sp. nov., isolated from Antarctic seawater.</title>
        <authorList>
            <person name="Baek K."/>
            <person name="Choi A."/>
            <person name="Kang I."/>
            <person name="Lee K."/>
            <person name="Cho J.C."/>
        </authorList>
    </citation>
    <scope>NUCLEOTIDE SEQUENCE [LARGE SCALE GENOMIC DNA]</scope>
    <source>
        <strain evidence="1 2">IMCC3317</strain>
    </source>
</reference>
<evidence type="ECO:0000313" key="1">
    <source>
        <dbReference type="EMBL" id="QHI38287.1"/>
    </source>
</evidence>
<dbReference type="AlphaFoldDB" id="A0A7L4ZP81"/>
<dbReference type="RefSeq" id="WP_160130840.1">
    <property type="nucleotide sequence ID" value="NZ_CP019288.1"/>
</dbReference>